<evidence type="ECO:0000313" key="1">
    <source>
        <dbReference type="Proteomes" id="UP000887565"/>
    </source>
</evidence>
<proteinExistence type="predicted"/>
<protein>
    <submittedName>
        <fullName evidence="2">Uncharacterized protein</fullName>
    </submittedName>
</protein>
<keyword evidence="1" id="KW-1185">Reference proteome</keyword>
<reference evidence="2" key="1">
    <citation type="submission" date="2022-11" db="UniProtKB">
        <authorList>
            <consortium name="WormBaseParasite"/>
        </authorList>
    </citation>
    <scope>IDENTIFICATION</scope>
</reference>
<dbReference type="AlphaFoldDB" id="A0A915HXZ9"/>
<organism evidence="1 2">
    <name type="scientific">Romanomermis culicivorax</name>
    <name type="common">Nematode worm</name>
    <dbReference type="NCBI Taxonomy" id="13658"/>
    <lineage>
        <taxon>Eukaryota</taxon>
        <taxon>Metazoa</taxon>
        <taxon>Ecdysozoa</taxon>
        <taxon>Nematoda</taxon>
        <taxon>Enoplea</taxon>
        <taxon>Dorylaimia</taxon>
        <taxon>Mermithida</taxon>
        <taxon>Mermithoidea</taxon>
        <taxon>Mermithidae</taxon>
        <taxon>Romanomermis</taxon>
    </lineage>
</organism>
<sequence length="40" mass="4669">MICCYTQWAQSRDHTRKYAAMDDDDVNVVYIELFGSVNLP</sequence>
<evidence type="ECO:0000313" key="2">
    <source>
        <dbReference type="WBParaSite" id="nRc.2.0.1.t06161-RA"/>
    </source>
</evidence>
<dbReference type="WBParaSite" id="nRc.2.0.1.t06161-RA">
    <property type="protein sequence ID" value="nRc.2.0.1.t06161-RA"/>
    <property type="gene ID" value="nRc.2.0.1.g06161"/>
</dbReference>
<accession>A0A915HXZ9</accession>
<dbReference type="Proteomes" id="UP000887565">
    <property type="component" value="Unplaced"/>
</dbReference>
<name>A0A915HXZ9_ROMCU</name>